<evidence type="ECO:0000256" key="4">
    <source>
        <dbReference type="ARBA" id="ARBA00022843"/>
    </source>
</evidence>
<feature type="compositionally biased region" description="Polar residues" evidence="7">
    <location>
        <begin position="1454"/>
        <end position="1470"/>
    </location>
</feature>
<keyword evidence="10" id="KW-1185">Reference proteome</keyword>
<dbReference type="GO" id="GO:0005694">
    <property type="term" value="C:chromosome"/>
    <property type="evidence" value="ECO:0007669"/>
    <property type="project" value="TreeGrafter"/>
</dbReference>
<dbReference type="GO" id="GO:0005634">
    <property type="term" value="C:nucleus"/>
    <property type="evidence" value="ECO:0007669"/>
    <property type="project" value="UniProtKB-SubCell"/>
</dbReference>
<dbReference type="InterPro" id="IPR000253">
    <property type="entry name" value="FHA_dom"/>
</dbReference>
<dbReference type="KEGG" id="malb:109963568"/>
<keyword evidence="2" id="KW-1017">Isopeptide bond</keyword>
<dbReference type="SMART" id="SM00240">
    <property type="entry name" value="FHA"/>
    <property type="match status" value="1"/>
</dbReference>
<feature type="compositionally biased region" description="Basic and acidic residues" evidence="7">
    <location>
        <begin position="1694"/>
        <end position="1709"/>
    </location>
</feature>
<dbReference type="STRING" id="43700.ENSMALP00000004977"/>
<evidence type="ECO:0000256" key="3">
    <source>
        <dbReference type="ARBA" id="ARBA00022553"/>
    </source>
</evidence>
<feature type="compositionally biased region" description="Polar residues" evidence="7">
    <location>
        <begin position="1874"/>
        <end position="1884"/>
    </location>
</feature>
<feature type="compositionally biased region" description="Polar residues" evidence="7">
    <location>
        <begin position="534"/>
        <end position="555"/>
    </location>
</feature>
<dbReference type="InterPro" id="IPR012568">
    <property type="entry name" value="KI67R"/>
</dbReference>
<keyword evidence="5" id="KW-0539">Nucleus</keyword>
<dbReference type="InterPro" id="IPR008984">
    <property type="entry name" value="SMAD_FHA_dom_sf"/>
</dbReference>
<feature type="region of interest" description="Disordered" evidence="7">
    <location>
        <begin position="227"/>
        <end position="249"/>
    </location>
</feature>
<feature type="region of interest" description="Disordered" evidence="7">
    <location>
        <begin position="701"/>
        <end position="727"/>
    </location>
</feature>
<feature type="region of interest" description="Disordered" evidence="7">
    <location>
        <begin position="790"/>
        <end position="809"/>
    </location>
</feature>
<dbReference type="OrthoDB" id="6288785at2759"/>
<dbReference type="PROSITE" id="PS50006">
    <property type="entry name" value="FHA_DOMAIN"/>
    <property type="match status" value="1"/>
</dbReference>
<feature type="compositionally biased region" description="Polar residues" evidence="7">
    <location>
        <begin position="1586"/>
        <end position="1595"/>
    </location>
</feature>
<dbReference type="Ensembl" id="ENSMALT00000005088.1">
    <property type="protein sequence ID" value="ENSMALP00000004977.1"/>
    <property type="gene ID" value="ENSMALG00000003596.1"/>
</dbReference>
<comment type="subcellular location">
    <subcellularLocation>
        <location evidence="1">Nucleus</location>
    </subcellularLocation>
</comment>
<evidence type="ECO:0000256" key="1">
    <source>
        <dbReference type="ARBA" id="ARBA00004123"/>
    </source>
</evidence>
<feature type="compositionally biased region" description="Polar residues" evidence="7">
    <location>
        <begin position="1190"/>
        <end position="1211"/>
    </location>
</feature>
<dbReference type="InterPro" id="IPR029334">
    <property type="entry name" value="PP1-bd"/>
</dbReference>
<dbReference type="Proteomes" id="UP000261600">
    <property type="component" value="Unplaced"/>
</dbReference>
<feature type="domain" description="FHA" evidence="8">
    <location>
        <begin position="26"/>
        <end position="76"/>
    </location>
</feature>
<dbReference type="SUPFAM" id="SSF49879">
    <property type="entry name" value="SMAD/FHA domain"/>
    <property type="match status" value="1"/>
</dbReference>
<evidence type="ECO:0000313" key="9">
    <source>
        <dbReference type="Ensembl" id="ENSMALP00000004977.1"/>
    </source>
</evidence>
<feature type="compositionally biased region" description="Basic and acidic residues" evidence="7">
    <location>
        <begin position="1829"/>
        <end position="1838"/>
    </location>
</feature>
<feature type="compositionally biased region" description="Polar residues" evidence="7">
    <location>
        <begin position="1320"/>
        <end position="1344"/>
    </location>
</feature>
<feature type="compositionally biased region" description="Basic residues" evidence="7">
    <location>
        <begin position="1229"/>
        <end position="1238"/>
    </location>
</feature>
<organism evidence="9 10">
    <name type="scientific">Monopterus albus</name>
    <name type="common">Swamp eel</name>
    <dbReference type="NCBI Taxonomy" id="43700"/>
    <lineage>
        <taxon>Eukaryota</taxon>
        <taxon>Metazoa</taxon>
        <taxon>Chordata</taxon>
        <taxon>Craniata</taxon>
        <taxon>Vertebrata</taxon>
        <taxon>Euteleostomi</taxon>
        <taxon>Actinopterygii</taxon>
        <taxon>Neopterygii</taxon>
        <taxon>Teleostei</taxon>
        <taxon>Neoteleostei</taxon>
        <taxon>Acanthomorphata</taxon>
        <taxon>Anabantaria</taxon>
        <taxon>Synbranchiformes</taxon>
        <taxon>Synbranchidae</taxon>
        <taxon>Monopterus</taxon>
    </lineage>
</organism>
<dbReference type="RefSeq" id="XP_020461852.1">
    <property type="nucleotide sequence ID" value="XM_020606196.1"/>
</dbReference>
<proteinExistence type="predicted"/>
<dbReference type="Pfam" id="PF00498">
    <property type="entry name" value="FHA"/>
    <property type="match status" value="1"/>
</dbReference>
<dbReference type="GO" id="GO:0007088">
    <property type="term" value="P:regulation of mitotic nuclear division"/>
    <property type="evidence" value="ECO:0007669"/>
    <property type="project" value="TreeGrafter"/>
</dbReference>
<reference evidence="9" key="1">
    <citation type="submission" date="2025-08" db="UniProtKB">
        <authorList>
            <consortium name="Ensembl"/>
        </authorList>
    </citation>
    <scope>IDENTIFICATION</scope>
</reference>
<keyword evidence="6" id="KW-0131">Cell cycle</keyword>
<dbReference type="CTD" id="4288"/>
<feature type="compositionally biased region" description="Polar residues" evidence="7">
    <location>
        <begin position="290"/>
        <end position="302"/>
    </location>
</feature>
<dbReference type="GO" id="GO:0051983">
    <property type="term" value="P:regulation of chromosome segregation"/>
    <property type="evidence" value="ECO:0007669"/>
    <property type="project" value="TreeGrafter"/>
</dbReference>
<feature type="region of interest" description="Disordered" evidence="7">
    <location>
        <begin position="1821"/>
        <end position="1907"/>
    </location>
</feature>
<protein>
    <recommendedName>
        <fullName evidence="8">FHA domain-containing protein</fullName>
    </recommendedName>
</protein>
<accession>A0A3Q3IJY1</accession>
<feature type="region of interest" description="Disordered" evidence="7">
    <location>
        <begin position="384"/>
        <end position="412"/>
    </location>
</feature>
<dbReference type="PANTHER" id="PTHR21603">
    <property type="entry name" value="ANTIGEN KI-67-LIKE PROTEIN"/>
    <property type="match status" value="1"/>
</dbReference>
<feature type="compositionally biased region" description="Polar residues" evidence="7">
    <location>
        <begin position="1555"/>
        <end position="1564"/>
    </location>
</feature>
<evidence type="ECO:0000256" key="2">
    <source>
        <dbReference type="ARBA" id="ARBA00022499"/>
    </source>
</evidence>
<dbReference type="CDD" id="cd22673">
    <property type="entry name" value="FHA_Ki67"/>
    <property type="match status" value="1"/>
</dbReference>
<feature type="region of interest" description="Disordered" evidence="7">
    <location>
        <begin position="1109"/>
        <end position="1507"/>
    </location>
</feature>
<feature type="region of interest" description="Disordered" evidence="7">
    <location>
        <begin position="290"/>
        <end position="359"/>
    </location>
</feature>
<feature type="region of interest" description="Disordered" evidence="7">
    <location>
        <begin position="425"/>
        <end position="596"/>
    </location>
</feature>
<feature type="compositionally biased region" description="Basic residues" evidence="7">
    <location>
        <begin position="1372"/>
        <end position="1381"/>
    </location>
</feature>
<evidence type="ECO:0000256" key="7">
    <source>
        <dbReference type="SAM" id="MobiDB-lite"/>
    </source>
</evidence>
<feature type="compositionally biased region" description="Polar residues" evidence="7">
    <location>
        <begin position="1657"/>
        <end position="1689"/>
    </location>
</feature>
<evidence type="ECO:0000313" key="10">
    <source>
        <dbReference type="Proteomes" id="UP000261600"/>
    </source>
</evidence>
<dbReference type="Gene3D" id="2.60.200.20">
    <property type="match status" value="1"/>
</dbReference>
<evidence type="ECO:0000256" key="6">
    <source>
        <dbReference type="ARBA" id="ARBA00023306"/>
    </source>
</evidence>
<feature type="compositionally biased region" description="Basic and acidic residues" evidence="7">
    <location>
        <begin position="1607"/>
        <end position="1620"/>
    </location>
</feature>
<evidence type="ECO:0000256" key="5">
    <source>
        <dbReference type="ARBA" id="ARBA00023242"/>
    </source>
</evidence>
<reference evidence="9" key="2">
    <citation type="submission" date="2025-09" db="UniProtKB">
        <authorList>
            <consortium name="Ensembl"/>
        </authorList>
    </citation>
    <scope>IDENTIFICATION</scope>
</reference>
<evidence type="ECO:0000259" key="8">
    <source>
        <dbReference type="PROSITE" id="PS50006"/>
    </source>
</evidence>
<feature type="compositionally biased region" description="Low complexity" evidence="7">
    <location>
        <begin position="463"/>
        <end position="524"/>
    </location>
</feature>
<dbReference type="SMART" id="SM01295">
    <property type="entry name" value="K167R"/>
    <property type="match status" value="1"/>
</dbReference>
<name>A0A3Q3IJY1_MONAL</name>
<feature type="compositionally biased region" description="Basic and acidic residues" evidence="7">
    <location>
        <begin position="1886"/>
        <end position="1897"/>
    </location>
</feature>
<keyword evidence="4" id="KW-0832">Ubl conjugation</keyword>
<feature type="compositionally biased region" description="Basic and acidic residues" evidence="7">
    <location>
        <begin position="1574"/>
        <end position="1585"/>
    </location>
</feature>
<feature type="compositionally biased region" description="Basic and acidic residues" evidence="7">
    <location>
        <begin position="1162"/>
        <end position="1176"/>
    </location>
</feature>
<feature type="region of interest" description="Disordered" evidence="7">
    <location>
        <begin position="1520"/>
        <end position="1793"/>
    </location>
</feature>
<dbReference type="PANTHER" id="PTHR21603:SF17">
    <property type="entry name" value="PROLIFERATION MARKER PROTEIN KI-67"/>
    <property type="match status" value="1"/>
</dbReference>
<sequence length="1907" mass="207732">MPLLGKLVVIKKSGSDGTEFPLFTSCVFGRNSDCDIRIQINQVSNKHCRIDINENKEVILTNLSSTYPTRVNGDALLQSKSLKHGDMITILDRSFRFECPPAPTPKKRSSKGGKTETLTVLQDRQVVDTVTAETGEKRISEVSKDPPLKDGPNHDNIQQCLHKTVEVESTETTSPFSDLYQMIKKSLEIKTPCKSSVSLLQTPTSRFCTPNPCSVRKNEAKVFPGTDETKVQAESIGNGTPESAKKQRNSFQATSEMAETTAEDARHATKCDATSPLKKSCSTPERFTVSEVTEQISSQTPKSPVRRRSREAKPAVTEEQEEQKLTSLKTEHLEWASPRNSGTAEKVKDMSKKRKSGEFGEDLCEPQMKKKRVSFGGYLCPELFDKRLPPDSPLRKGATPRRSLCMAKPKQSLLRRASAIGFLKEFKQDSPSVGGPAKMSKPSPKKAPGTKNASSKAPSPGNKSPKSRASSPKAASPANKSPKSRASSPKAASPANKSQKSGASSPKAASPANKSPKSRASSKALLPGKRSPKSKATSPDASEQLKTQRKSTTPRQVARKETPSSKRSSVVVSSPVPQENTPTADLTPAKALLSSGVQTPTVRGRFSVSHIRTPSPVADGALTDHIASVTLTPKIPLRRKSMKATSRRTQSMGKSAIKVMRRRSGISRGSMKVINSWADIVKLGQTKAQAVAPAIKPLTKKKRKKVVSKPQTPARKLQGHFSTGHADSPVTIVVGRAHKRKVVYPIGAAPRVVINSALFKKNMKMDEDLTGISEMFKTPLNEKKRRSIINDSSGTKTPAVGLGTSVGEPSVLNTPEEPGEMMVSPLSVVSTVEGKQYNSEAVKRLLNGDNESSHCCDATAVEIHPDSSEQQCTDLKTTSVTTPKQKPDLPECLTGVKRIMRTRRQKAEPVEDLRGKLLKTPKQKLEQQECLTGVKRLMKTPRQKAEPVDDIRGKLLKTPKQKPEQQECLTGVKRLMKTPREKGKPVEDNFGIKRLMKSPRQRGNAPVEDFEGLQELMEEPTMDPTGHMAENQTHLDCGVVAASNVHEEQQDSVPSDVTDYVSQVDMAKVILEADANEVVNQLEEVPSSHDEHESSYVMEAVDANVPVEGPKVDTKKEDLSEEQPEVDTATGKVTEMDTTASDPNHEKKSVRGRRAKTVGSKAAEEKEDIKYSKDLVKTPVRGRRGKKTETTAPPTVKQVTRSRNAKITGSTDVVPAVEESAPQPSKLVLKLKRGRNAKKSSDNHAEMVQEIISDAGTAPEADVDRKGNEGAAVQEEAASKRKHGRKTKPVSEQCLSLPEQQDVPCAHSPDVPQADKTQDANEISSDQLKVVTSGNDKSSDSVENVPQAPAAGDLPEVEMTTCKATETDVTVKKKSVRGRRAKPVESNNEQETKEHSEDPVITAPVRGRRGMKTKASAPPAVRQTTRTRNAKSREGTHDCEPEVVPEKAVETMMTEISTEPVSEQISINTSQEEKESAPPTEEVVVKPVKGRKTKATPVGPPLQEPEKNIDVGDQCLVADAQLQQPVNTAGKPRRGRKTKPDVVEQNEGAEDTVVTVGNKQQSQPPVRAKRGRNAKQEEEKLENDCRTTNTETSKYQEPAKKLRRTRKAEQDHVQQKEIHTVEMVPEEAEASLVAEPLKINKQATMTAEPRRGRQKAKQNAQTQNPVESTVDQEVPASTSTEKPTRSSRGITAVPEEKPELEAKEKKNDESDTPVIKSSRVRGVKTSVKSKDSPAIPAKRARRGAALENSAESTVMASEPAKKGRRAVAKSITGDATVSGDQAKPSEDLTNAAIEGTEVSKRSVRWKANVQVFEIPQVTPARAVRGRKSKPGDHVEAKSKNTAKGASKTEEKDLSDKIDAQLVKRARRGAKATDVTANKAESSSKVGPKESAKAEMQPKTRRGRSANK</sequence>
<feature type="compositionally biased region" description="Low complexity" evidence="7">
    <location>
        <begin position="1478"/>
        <end position="1487"/>
    </location>
</feature>
<feature type="compositionally biased region" description="Basic and acidic residues" evidence="7">
    <location>
        <begin position="1431"/>
        <end position="1449"/>
    </location>
</feature>
<dbReference type="Pfam" id="PF15276">
    <property type="entry name" value="PP1_bind"/>
    <property type="match status" value="1"/>
</dbReference>
<dbReference type="GeneID" id="109963568"/>
<feature type="compositionally biased region" description="Basic residues" evidence="7">
    <location>
        <begin position="1898"/>
        <end position="1907"/>
    </location>
</feature>
<feature type="compositionally biased region" description="Low complexity" evidence="7">
    <location>
        <begin position="565"/>
        <end position="577"/>
    </location>
</feature>
<feature type="compositionally biased region" description="Basic and acidic residues" evidence="7">
    <location>
        <begin position="1846"/>
        <end position="1858"/>
    </location>
</feature>
<keyword evidence="3" id="KW-0597">Phosphoprotein</keyword>